<comment type="caution">
    <text evidence="6">The sequence shown here is derived from an EMBL/GenBank/DDBJ whole genome shotgun (WGS) entry which is preliminary data.</text>
</comment>
<feature type="domain" description="HTH tetR-type" evidence="5">
    <location>
        <begin position="2"/>
        <end position="62"/>
    </location>
</feature>
<protein>
    <submittedName>
        <fullName evidence="6">TetR/AcrR family transcriptional regulator</fullName>
    </submittedName>
</protein>
<dbReference type="PROSITE" id="PS50977">
    <property type="entry name" value="HTH_TETR_2"/>
    <property type="match status" value="1"/>
</dbReference>
<dbReference type="GO" id="GO:0003677">
    <property type="term" value="F:DNA binding"/>
    <property type="evidence" value="ECO:0007669"/>
    <property type="project" value="UniProtKB-UniRule"/>
</dbReference>
<dbReference type="Gene3D" id="1.10.357.10">
    <property type="entry name" value="Tetracycline Repressor, domain 2"/>
    <property type="match status" value="1"/>
</dbReference>
<keyword evidence="1" id="KW-0805">Transcription regulation</keyword>
<dbReference type="SUPFAM" id="SSF46689">
    <property type="entry name" value="Homeodomain-like"/>
    <property type="match status" value="1"/>
</dbReference>
<organism evidence="6 7">
    <name type="scientific">Rothia santali</name>
    <dbReference type="NCBI Taxonomy" id="2949643"/>
    <lineage>
        <taxon>Bacteria</taxon>
        <taxon>Bacillati</taxon>
        <taxon>Actinomycetota</taxon>
        <taxon>Actinomycetes</taxon>
        <taxon>Micrococcales</taxon>
        <taxon>Micrococcaceae</taxon>
        <taxon>Rothia</taxon>
    </lineage>
</organism>
<evidence type="ECO:0000313" key="6">
    <source>
        <dbReference type="EMBL" id="MCP3425701.1"/>
    </source>
</evidence>
<dbReference type="PANTHER" id="PTHR47506:SF1">
    <property type="entry name" value="HTH-TYPE TRANSCRIPTIONAL REGULATOR YJDC"/>
    <property type="match status" value="1"/>
</dbReference>
<dbReference type="PANTHER" id="PTHR47506">
    <property type="entry name" value="TRANSCRIPTIONAL REGULATORY PROTEIN"/>
    <property type="match status" value="1"/>
</dbReference>
<evidence type="ECO:0000313" key="7">
    <source>
        <dbReference type="Proteomes" id="UP001139502"/>
    </source>
</evidence>
<dbReference type="InterPro" id="IPR001647">
    <property type="entry name" value="HTH_TetR"/>
</dbReference>
<dbReference type="Proteomes" id="UP001139502">
    <property type="component" value="Unassembled WGS sequence"/>
</dbReference>
<dbReference type="SUPFAM" id="SSF48498">
    <property type="entry name" value="Tetracyclin repressor-like, C-terminal domain"/>
    <property type="match status" value="1"/>
</dbReference>
<dbReference type="AlphaFoldDB" id="A0A9X2HHB5"/>
<evidence type="ECO:0000259" key="5">
    <source>
        <dbReference type="PROSITE" id="PS50977"/>
    </source>
</evidence>
<keyword evidence="3" id="KW-0804">Transcription</keyword>
<proteinExistence type="predicted"/>
<dbReference type="InterPro" id="IPR036271">
    <property type="entry name" value="Tet_transcr_reg_TetR-rel_C_sf"/>
</dbReference>
<dbReference type="RefSeq" id="WP_254166039.1">
    <property type="nucleotide sequence ID" value="NZ_JANAFB010000012.1"/>
</dbReference>
<reference evidence="6" key="1">
    <citation type="submission" date="2022-06" db="EMBL/GenBank/DDBJ databases">
        <title>Rothia sp. isolated from sandalwood seedling.</title>
        <authorList>
            <person name="Tuikhar N."/>
            <person name="Kirdat K."/>
            <person name="Thorat V."/>
            <person name="Swetha P."/>
            <person name="Padma S."/>
            <person name="Sundararaj R."/>
            <person name="Yadav A."/>
        </authorList>
    </citation>
    <scope>NUCLEOTIDE SEQUENCE</scope>
    <source>
        <strain evidence="6">AR01</strain>
    </source>
</reference>
<feature type="DNA-binding region" description="H-T-H motif" evidence="4">
    <location>
        <begin position="25"/>
        <end position="44"/>
    </location>
</feature>
<name>A0A9X2HHB5_9MICC</name>
<evidence type="ECO:0000256" key="3">
    <source>
        <dbReference type="ARBA" id="ARBA00023163"/>
    </source>
</evidence>
<sequence>MHDTEQRIARNIERSLAEQGFAEQGVEALRAEADVSLRTLYKYFPSREAMIVGALEYRDRAYSAWLDGGPEEGLEHVLHPLVRLGEWLEEVANTGCLFFTALSEYPESEAIATVARAHKGRIAEEFTRRLDRVCPGRENGDLADALLMLHEGMTQTARLWGRERATRIALEAARAVLADEGIGVGSGARPGAGEAAGRPEGGAA</sequence>
<dbReference type="EMBL" id="JANAFB010000012">
    <property type="protein sequence ID" value="MCP3425701.1"/>
    <property type="molecule type" value="Genomic_DNA"/>
</dbReference>
<evidence type="ECO:0000256" key="4">
    <source>
        <dbReference type="PROSITE-ProRule" id="PRU00335"/>
    </source>
</evidence>
<evidence type="ECO:0000256" key="2">
    <source>
        <dbReference type="ARBA" id="ARBA00023125"/>
    </source>
</evidence>
<dbReference type="Pfam" id="PF00440">
    <property type="entry name" value="TetR_N"/>
    <property type="match status" value="1"/>
</dbReference>
<gene>
    <name evidence="6" type="ORF">NBM05_06655</name>
</gene>
<accession>A0A9X2HHB5</accession>
<keyword evidence="7" id="KW-1185">Reference proteome</keyword>
<dbReference type="InterPro" id="IPR009057">
    <property type="entry name" value="Homeodomain-like_sf"/>
</dbReference>
<keyword evidence="2 4" id="KW-0238">DNA-binding</keyword>
<evidence type="ECO:0000256" key="1">
    <source>
        <dbReference type="ARBA" id="ARBA00023015"/>
    </source>
</evidence>